<dbReference type="EMBL" id="FNDZ01000004">
    <property type="protein sequence ID" value="SDI78519.1"/>
    <property type="molecule type" value="Genomic_DNA"/>
</dbReference>
<dbReference type="SUPFAM" id="SSF56281">
    <property type="entry name" value="Metallo-hydrolase/oxidoreductase"/>
    <property type="match status" value="1"/>
</dbReference>
<feature type="domain" description="Metallo-beta-lactamase" evidence="2">
    <location>
        <begin position="58"/>
        <end position="252"/>
    </location>
</feature>
<gene>
    <name evidence="3" type="ORF">SAMN05421804_104178</name>
</gene>
<evidence type="ECO:0000313" key="4">
    <source>
        <dbReference type="Proteomes" id="UP000183255"/>
    </source>
</evidence>
<dbReference type="Pfam" id="PF00753">
    <property type="entry name" value="Lactamase_B"/>
    <property type="match status" value="1"/>
</dbReference>
<feature type="transmembrane region" description="Helical" evidence="1">
    <location>
        <begin position="7"/>
        <end position="26"/>
    </location>
</feature>
<evidence type="ECO:0000256" key="1">
    <source>
        <dbReference type="SAM" id="Phobius"/>
    </source>
</evidence>
<dbReference type="InterPro" id="IPR035681">
    <property type="entry name" value="ComA-like_MBL"/>
</dbReference>
<dbReference type="Proteomes" id="UP000183255">
    <property type="component" value="Unassembled WGS sequence"/>
</dbReference>
<sequence>MRKRSYFPMILIVLLLAGLAGIYFFLDYGIVGVEKTSEVERIQNSPLPVKVHFIDIGQGDATFIEVLGQTMLIDAGEKEHAEKIIEYLRSYDVEKLDYVIATHPHEDHIGGMGEVLRAFDVRSFYMPDKHLVTKSFQQMMSEVKNHGLEPLYIQGGMTLNFSKDIRMEFLSPNRDTYLNPNNYSPIMRLVVGSNAFLFTADAEELIEQEVLRLGIPLEAEVMKVPHHGSKTSSSQAFLEKVAPRYGVVTSGLGNDHNLPSPEILERYGALGIKTLLTEDLGSVVFGSNGKEVIPLRN</sequence>
<dbReference type="InterPro" id="IPR036866">
    <property type="entry name" value="RibonucZ/Hydroxyglut_hydro"/>
</dbReference>
<proteinExistence type="predicted"/>
<name>A0A1G8NE32_9CLOT</name>
<dbReference type="CDD" id="cd07731">
    <property type="entry name" value="ComA-like_MBL-fold"/>
    <property type="match status" value="1"/>
</dbReference>
<protein>
    <submittedName>
        <fullName evidence="3">Competence protein ComEC</fullName>
    </submittedName>
</protein>
<evidence type="ECO:0000313" key="3">
    <source>
        <dbReference type="EMBL" id="SDI78519.1"/>
    </source>
</evidence>
<keyword evidence="1" id="KW-0472">Membrane</keyword>
<dbReference type="InterPro" id="IPR052159">
    <property type="entry name" value="Competence_DNA_uptake"/>
</dbReference>
<organism evidence="3 4">
    <name type="scientific">Proteiniclasticum ruminis</name>
    <dbReference type="NCBI Taxonomy" id="398199"/>
    <lineage>
        <taxon>Bacteria</taxon>
        <taxon>Bacillati</taxon>
        <taxon>Bacillota</taxon>
        <taxon>Clostridia</taxon>
        <taxon>Eubacteriales</taxon>
        <taxon>Clostridiaceae</taxon>
        <taxon>Proteiniclasticum</taxon>
    </lineage>
</organism>
<keyword evidence="1" id="KW-1133">Transmembrane helix</keyword>
<reference evidence="3 4" key="1">
    <citation type="submission" date="2016-10" db="EMBL/GenBank/DDBJ databases">
        <authorList>
            <person name="de Groot N.N."/>
        </authorList>
    </citation>
    <scope>NUCLEOTIDE SEQUENCE [LARGE SCALE GENOMIC DNA]</scope>
    <source>
        <strain evidence="3 4">CGMCC 1.5058</strain>
    </source>
</reference>
<accession>A0A1G8NE32</accession>
<dbReference type="Gene3D" id="3.60.15.10">
    <property type="entry name" value="Ribonuclease Z/Hydroxyacylglutathione hydrolase-like"/>
    <property type="match status" value="1"/>
</dbReference>
<dbReference type="AlphaFoldDB" id="A0A1G8NE32"/>
<dbReference type="PANTHER" id="PTHR30619">
    <property type="entry name" value="DNA INTERNALIZATION/COMPETENCE PROTEIN COMEC/REC2"/>
    <property type="match status" value="1"/>
</dbReference>
<dbReference type="PANTHER" id="PTHR30619:SF1">
    <property type="entry name" value="RECOMBINATION PROTEIN 2"/>
    <property type="match status" value="1"/>
</dbReference>
<dbReference type="SMART" id="SM00849">
    <property type="entry name" value="Lactamase_B"/>
    <property type="match status" value="1"/>
</dbReference>
<keyword evidence="1" id="KW-0812">Transmembrane</keyword>
<dbReference type="InterPro" id="IPR001279">
    <property type="entry name" value="Metallo-B-lactamas"/>
</dbReference>
<evidence type="ECO:0000259" key="2">
    <source>
        <dbReference type="SMART" id="SM00849"/>
    </source>
</evidence>